<keyword evidence="5" id="KW-1185">Reference proteome</keyword>
<dbReference type="EC" id="2.3.1.-" evidence="4"/>
<dbReference type="CDD" id="cd05930">
    <property type="entry name" value="A_NRPS"/>
    <property type="match status" value="1"/>
</dbReference>
<dbReference type="PROSITE" id="PS50075">
    <property type="entry name" value="CARRIER"/>
    <property type="match status" value="1"/>
</dbReference>
<dbReference type="Pfam" id="PF00668">
    <property type="entry name" value="Condensation"/>
    <property type="match status" value="1"/>
</dbReference>
<dbReference type="InterPro" id="IPR009081">
    <property type="entry name" value="PP-bd_ACP"/>
</dbReference>
<keyword evidence="4" id="KW-0808">Transferase</keyword>
<keyword evidence="2" id="KW-0597">Phosphoprotein</keyword>
<keyword evidence="4" id="KW-0012">Acyltransferase</keyword>
<dbReference type="Proteomes" id="UP000366065">
    <property type="component" value="Unassembled WGS sequence"/>
</dbReference>
<proteinExistence type="predicted"/>
<dbReference type="InterPro" id="IPR001242">
    <property type="entry name" value="Condensation_dom"/>
</dbReference>
<name>A0ABY6W1R3_9BURK</name>
<evidence type="ECO:0000256" key="1">
    <source>
        <dbReference type="ARBA" id="ARBA00022450"/>
    </source>
</evidence>
<gene>
    <name evidence="4" type="primary">ppsC_2</name>
    <name evidence="4" type="ORF">PCA20602_02880</name>
</gene>
<dbReference type="SUPFAM" id="SSF56801">
    <property type="entry name" value="Acetyl-CoA synthetase-like"/>
    <property type="match status" value="1"/>
</dbReference>
<dbReference type="SUPFAM" id="SSF47336">
    <property type="entry name" value="ACP-like"/>
    <property type="match status" value="1"/>
</dbReference>
<sequence>MTDTGFALTPEQRTRVALGMEAASVAVVVAPDAALSPDAVRQAWAMLSERHELLTMATGQVEGFRGVRHLPQTPALGLPWIARRVNHTSADAAALAAAAGPMPEDAASQRANACAIWLTCDGVLDAAQGDTRLILMARAWLFDEASLVALAQELIALASDVPGQAGADDDAPLRYEDFASWRDSLVEGTEGLDGKAYWRRYLDEAGSPRTGVRLAAHRRLPGSGEATQDTVAHGVRRVVPGETGAALVAMAQARGIAPDLLLQAAWWALLARIGGQSPVDGTVCHDCRADYGPLAGSLGVFERRMPVRVFLDDTLSLVDIACRLGETIDEHRNWQESVPADIGNHGLTSLRIVVWDSPSARARLVGVTAPVGKAECHLDLVTDARGAVTQLALTGDARAYPADALDVLADQYLTLLGSLTAPASADRAWRQIEVTSELHKSRYLGWAGPALTVADQTVVHALLRHAQERPDAPALEGDGKRFTWSELTSEMLKVSAHLQAKGVRTGDTVALAMPRSVDMVIALLATMRAGAAYVPLDPSWPVSRVHAVLSQATPVLAIVAPPFDASAPVPSVPLVSFSELMQPMVGDATLPAPRATDRAYVVFTSGSTGTPKGVPIGHRQLANYAHAISNVLWLSSKHRVALTSTVAADLGNTALFGAMAAGACLVVANEADMADGAAFARFVGSNAIDIVKITPSHLDALVQVPTAILPSTVVLGGEATQPSLVEALRRIRPDVRIVNHYGPTETTVGVLTHLCEAAGDSNDANGALPLTQPLANCYVRVLDDDLSFTPVGARGMLYIGGEQLTQGYLGRDAREGFVDDPFQPGARLYRTGDVARWLPQGGIQWLGRADEQVKIRGHRVEPAEIEAVCRDIPGVTQAAVRTWGSGTQAQLAAYVVAPEMADPVKLVRDALAERLPAAWIPAFVLTLASMPRLANGKVDRQALPDPRDGAMAGEGGAADVAPQTPLETWLAKRLEDLLGRAPVGVTRSLFDLGGDSLTVIRFVARIGEGLHIEVLPGLVFANPTVRALANALLARPDGGEALARRAQARLTFDALSPEAQAALLARARQASGAAS</sequence>
<dbReference type="SUPFAM" id="SSF52777">
    <property type="entry name" value="CoA-dependent acyltransferases"/>
    <property type="match status" value="2"/>
</dbReference>
<dbReference type="Gene3D" id="3.30.300.30">
    <property type="match status" value="1"/>
</dbReference>
<dbReference type="PROSITE" id="PS00455">
    <property type="entry name" value="AMP_BINDING"/>
    <property type="match status" value="1"/>
</dbReference>
<dbReference type="RefSeq" id="WP_174981125.1">
    <property type="nucleotide sequence ID" value="NZ_CABPRV010000006.1"/>
</dbReference>
<dbReference type="InterPro" id="IPR036736">
    <property type="entry name" value="ACP-like_sf"/>
</dbReference>
<dbReference type="InterPro" id="IPR020845">
    <property type="entry name" value="AMP-binding_CS"/>
</dbReference>
<dbReference type="SMART" id="SM00823">
    <property type="entry name" value="PKS_PP"/>
    <property type="match status" value="1"/>
</dbReference>
<dbReference type="Gene3D" id="2.30.38.10">
    <property type="entry name" value="Luciferase, Domain 3"/>
    <property type="match status" value="1"/>
</dbReference>
<dbReference type="EMBL" id="CABPRV010000006">
    <property type="protein sequence ID" value="VVE15847.1"/>
    <property type="molecule type" value="Genomic_DNA"/>
</dbReference>
<dbReference type="InterPro" id="IPR000873">
    <property type="entry name" value="AMP-dep_synth/lig_dom"/>
</dbReference>
<dbReference type="PANTHER" id="PTHR45527">
    <property type="entry name" value="NONRIBOSOMAL PEPTIDE SYNTHETASE"/>
    <property type="match status" value="1"/>
</dbReference>
<keyword evidence="1" id="KW-0596">Phosphopantetheine</keyword>
<comment type="caution">
    <text evidence="4">The sequence shown here is derived from an EMBL/GenBank/DDBJ whole genome shotgun (WGS) entry which is preliminary data.</text>
</comment>
<dbReference type="InterPro" id="IPR045851">
    <property type="entry name" value="AMP-bd_C_sf"/>
</dbReference>
<dbReference type="InterPro" id="IPR023213">
    <property type="entry name" value="CAT-like_dom_sf"/>
</dbReference>
<accession>A0ABY6W1R3</accession>
<dbReference type="Gene3D" id="3.30.559.30">
    <property type="entry name" value="Nonribosomal peptide synthetase, condensation domain"/>
    <property type="match status" value="1"/>
</dbReference>
<protein>
    <submittedName>
        <fullName evidence="4">Plipastatin synthase subunit C</fullName>
        <ecNumber evidence="4">2.3.1.-</ecNumber>
    </submittedName>
</protein>
<dbReference type="NCBIfam" id="TIGR01733">
    <property type="entry name" value="AA-adenyl-dom"/>
    <property type="match status" value="1"/>
</dbReference>
<dbReference type="InterPro" id="IPR020806">
    <property type="entry name" value="PKS_PP-bd"/>
</dbReference>
<dbReference type="InterPro" id="IPR010071">
    <property type="entry name" value="AA_adenyl_dom"/>
</dbReference>
<dbReference type="PANTHER" id="PTHR45527:SF1">
    <property type="entry name" value="FATTY ACID SYNTHASE"/>
    <property type="match status" value="1"/>
</dbReference>
<evidence type="ECO:0000259" key="3">
    <source>
        <dbReference type="PROSITE" id="PS50075"/>
    </source>
</evidence>
<dbReference type="Gene3D" id="1.10.1200.10">
    <property type="entry name" value="ACP-like"/>
    <property type="match status" value="1"/>
</dbReference>
<dbReference type="Pfam" id="PF00501">
    <property type="entry name" value="AMP-binding"/>
    <property type="match status" value="1"/>
</dbReference>
<organism evidence="4 5">
    <name type="scientific">Pandoraea capi</name>
    <dbReference type="NCBI Taxonomy" id="2508286"/>
    <lineage>
        <taxon>Bacteria</taxon>
        <taxon>Pseudomonadati</taxon>
        <taxon>Pseudomonadota</taxon>
        <taxon>Betaproteobacteria</taxon>
        <taxon>Burkholderiales</taxon>
        <taxon>Burkholderiaceae</taxon>
        <taxon>Pandoraea</taxon>
    </lineage>
</organism>
<evidence type="ECO:0000256" key="2">
    <source>
        <dbReference type="ARBA" id="ARBA00022553"/>
    </source>
</evidence>
<feature type="domain" description="Carrier" evidence="3">
    <location>
        <begin position="961"/>
        <end position="1036"/>
    </location>
</feature>
<evidence type="ECO:0000313" key="5">
    <source>
        <dbReference type="Proteomes" id="UP000366065"/>
    </source>
</evidence>
<dbReference type="Gene3D" id="3.40.50.980">
    <property type="match status" value="2"/>
</dbReference>
<dbReference type="Gene3D" id="3.30.559.10">
    <property type="entry name" value="Chloramphenicol acetyltransferase-like domain"/>
    <property type="match status" value="1"/>
</dbReference>
<reference evidence="4 5" key="1">
    <citation type="submission" date="2019-08" db="EMBL/GenBank/DDBJ databases">
        <authorList>
            <person name="Peeters C."/>
        </authorList>
    </citation>
    <scope>NUCLEOTIDE SEQUENCE [LARGE SCALE GENOMIC DNA]</scope>
    <source>
        <strain evidence="4 5">LMG 20602</strain>
    </source>
</reference>
<evidence type="ECO:0000313" key="4">
    <source>
        <dbReference type="EMBL" id="VVE15847.1"/>
    </source>
</evidence>
<dbReference type="GO" id="GO:0016746">
    <property type="term" value="F:acyltransferase activity"/>
    <property type="evidence" value="ECO:0007669"/>
    <property type="project" value="UniProtKB-KW"/>
</dbReference>
<dbReference type="Pfam" id="PF00550">
    <property type="entry name" value="PP-binding"/>
    <property type="match status" value="1"/>
</dbReference>